<feature type="compositionally biased region" description="Basic residues" evidence="1">
    <location>
        <begin position="566"/>
        <end position="576"/>
    </location>
</feature>
<reference evidence="2 3" key="1">
    <citation type="journal article" date="2016" name="Mol. Biol. Evol.">
        <title>Comparative Genomics of Early-Diverging Mushroom-Forming Fungi Provides Insights into the Origins of Lignocellulose Decay Capabilities.</title>
        <authorList>
            <person name="Nagy L.G."/>
            <person name="Riley R."/>
            <person name="Tritt A."/>
            <person name="Adam C."/>
            <person name="Daum C."/>
            <person name="Floudas D."/>
            <person name="Sun H."/>
            <person name="Yadav J.S."/>
            <person name="Pangilinan J."/>
            <person name="Larsson K.H."/>
            <person name="Matsuura K."/>
            <person name="Barry K."/>
            <person name="Labutti K."/>
            <person name="Kuo R."/>
            <person name="Ohm R.A."/>
            <person name="Bhattacharya S.S."/>
            <person name="Shirouzu T."/>
            <person name="Yoshinaga Y."/>
            <person name="Martin F.M."/>
            <person name="Grigoriev I.V."/>
            <person name="Hibbett D.S."/>
        </authorList>
    </citation>
    <scope>NUCLEOTIDE SEQUENCE [LARGE SCALE GENOMIC DNA]</scope>
    <source>
        <strain evidence="2 3">HHB12029</strain>
    </source>
</reference>
<name>A0A165EIB8_EXIGL</name>
<dbReference type="Proteomes" id="UP000077266">
    <property type="component" value="Unassembled WGS sequence"/>
</dbReference>
<feature type="compositionally biased region" description="Basic and acidic residues" evidence="1">
    <location>
        <begin position="541"/>
        <end position="553"/>
    </location>
</feature>
<feature type="compositionally biased region" description="Polar residues" evidence="1">
    <location>
        <begin position="341"/>
        <end position="355"/>
    </location>
</feature>
<feature type="compositionally biased region" description="Basic and acidic residues" evidence="1">
    <location>
        <begin position="179"/>
        <end position="192"/>
    </location>
</feature>
<evidence type="ECO:0000256" key="1">
    <source>
        <dbReference type="SAM" id="MobiDB-lite"/>
    </source>
</evidence>
<feature type="compositionally biased region" description="Basic and acidic residues" evidence="1">
    <location>
        <begin position="144"/>
        <end position="171"/>
    </location>
</feature>
<feature type="compositionally biased region" description="Basic residues" evidence="1">
    <location>
        <begin position="388"/>
        <end position="397"/>
    </location>
</feature>
<evidence type="ECO:0000313" key="2">
    <source>
        <dbReference type="EMBL" id="KZV87004.1"/>
    </source>
</evidence>
<protein>
    <submittedName>
        <fullName evidence="2">Uncharacterized protein</fullName>
    </submittedName>
</protein>
<feature type="compositionally biased region" description="Polar residues" evidence="1">
    <location>
        <begin position="409"/>
        <end position="430"/>
    </location>
</feature>
<feature type="compositionally biased region" description="Basic and acidic residues" evidence="1">
    <location>
        <begin position="1"/>
        <end position="41"/>
    </location>
</feature>
<evidence type="ECO:0000313" key="3">
    <source>
        <dbReference type="Proteomes" id="UP000077266"/>
    </source>
</evidence>
<dbReference type="AlphaFoldDB" id="A0A165EIB8"/>
<dbReference type="EMBL" id="KV426138">
    <property type="protein sequence ID" value="KZV87004.1"/>
    <property type="molecule type" value="Genomic_DNA"/>
</dbReference>
<sequence length="576" mass="63579">MEGSKKLDVVVEKEPPHSESDAKRRRTDSDPDSTRARRTPPEDTSYDASKDSPRKRKPLPPQSEVLREARMRPPPPPPPPQVSPRPPPVQEQPNGPPPAPDSSKAETVQVQQQRQPPSAPASYRENLPTGPSGYDSRRANSYRGEQEPGAFHDNRIDDRVPSGPRADREPRQQPPALRNRRDSIGRRSDEQQRSPIGINGRSPLPQGHLQLHTGEPATSLRHNTRFGPPRSPAGTEWNEQQQQRNVGERSRYPEAQPPPQLNQGGPSSAPPTRPRGSGGNRPPRGPQLNISPHNTVPPPLPSLQDRMAPPPPIPVPVASQDGFYQNRGPPPSRSPHVSPLERNTSLPPSFPSPVQQRPPLASRLSGPDYHPQQEPVMQTQNMWPDRSHRSRGQRSRSFRSEMPAEGMQSYRSRSASPPRQAEQPSGSLHSRFQFDEPPPPPPRGQVPHAHEVPIPQLEGMHPDRVMALVQGGGPSRGNVHQESYYEQGPDHMKQRGPRMDHGEPMFDMPPPLSRKGSLLARLSDANMAGGNSSWNGPGPDGDVRMGDAGDGPHRRGGRMNGPPNRMPRRGGRRSGR</sequence>
<feature type="compositionally biased region" description="Pro residues" evidence="1">
    <location>
        <begin position="72"/>
        <end position="100"/>
    </location>
</feature>
<accession>A0A165EIB8</accession>
<feature type="compositionally biased region" description="Low complexity" evidence="1">
    <location>
        <begin position="108"/>
        <end position="122"/>
    </location>
</feature>
<feature type="compositionally biased region" description="Basic and acidic residues" evidence="1">
    <location>
        <begin position="488"/>
        <end position="504"/>
    </location>
</feature>
<keyword evidence="3" id="KW-1185">Reference proteome</keyword>
<dbReference type="InParanoid" id="A0A165EIB8"/>
<organism evidence="2 3">
    <name type="scientific">Exidia glandulosa HHB12029</name>
    <dbReference type="NCBI Taxonomy" id="1314781"/>
    <lineage>
        <taxon>Eukaryota</taxon>
        <taxon>Fungi</taxon>
        <taxon>Dikarya</taxon>
        <taxon>Basidiomycota</taxon>
        <taxon>Agaricomycotina</taxon>
        <taxon>Agaricomycetes</taxon>
        <taxon>Auriculariales</taxon>
        <taxon>Exidiaceae</taxon>
        <taxon>Exidia</taxon>
    </lineage>
</organism>
<feature type="region of interest" description="Disordered" evidence="1">
    <location>
        <begin position="1"/>
        <end position="576"/>
    </location>
</feature>
<proteinExistence type="predicted"/>
<gene>
    <name evidence="2" type="ORF">EXIGLDRAFT_212144</name>
</gene>